<protein>
    <submittedName>
        <fullName evidence="1">Uncharacterized protein</fullName>
    </submittedName>
</protein>
<accession>A0A1N6XJA7</accession>
<name>A0A1N6XJA7_9BACT</name>
<keyword evidence="2" id="KW-1185">Reference proteome</keyword>
<sequence>MLLLLFVVTLSSCDKCDGEKPRARIINNGSDVASVQIKTSGGSTENLNNVPKGATSDFRSYNAGSVTFTVTVDKVEYVENVPMSECYEYDIAIDANNNITTVARDRNE</sequence>
<gene>
    <name evidence="1" type="ORF">SAMN05421545_2172</name>
</gene>
<evidence type="ECO:0000313" key="1">
    <source>
        <dbReference type="EMBL" id="SIR02357.1"/>
    </source>
</evidence>
<dbReference type="EMBL" id="FTNM01000002">
    <property type="protein sequence ID" value="SIR02357.1"/>
    <property type="molecule type" value="Genomic_DNA"/>
</dbReference>
<dbReference type="AlphaFoldDB" id="A0A1N6XJA7"/>
<proteinExistence type="predicted"/>
<organism evidence="1 2">
    <name type="scientific">Pontibacter lucknowensis</name>
    <dbReference type="NCBI Taxonomy" id="1077936"/>
    <lineage>
        <taxon>Bacteria</taxon>
        <taxon>Pseudomonadati</taxon>
        <taxon>Bacteroidota</taxon>
        <taxon>Cytophagia</taxon>
        <taxon>Cytophagales</taxon>
        <taxon>Hymenobacteraceae</taxon>
        <taxon>Pontibacter</taxon>
    </lineage>
</organism>
<reference evidence="2" key="1">
    <citation type="submission" date="2017-01" db="EMBL/GenBank/DDBJ databases">
        <authorList>
            <person name="Varghese N."/>
            <person name="Submissions S."/>
        </authorList>
    </citation>
    <scope>NUCLEOTIDE SEQUENCE [LARGE SCALE GENOMIC DNA]</scope>
    <source>
        <strain evidence="2">DM9</strain>
    </source>
</reference>
<dbReference type="Proteomes" id="UP000185924">
    <property type="component" value="Unassembled WGS sequence"/>
</dbReference>
<evidence type="ECO:0000313" key="2">
    <source>
        <dbReference type="Proteomes" id="UP000185924"/>
    </source>
</evidence>